<gene>
    <name evidence="1" type="ORF">SCANT_v1c02980</name>
</gene>
<dbReference type="KEGG" id="scj:SCANT_v1c02980"/>
<dbReference type="PATRIC" id="fig|362837.3.peg.300"/>
<evidence type="ECO:0000313" key="1">
    <source>
        <dbReference type="EMBL" id="ALD66208.1"/>
    </source>
</evidence>
<evidence type="ECO:0000313" key="2">
    <source>
        <dbReference type="Proteomes" id="UP000063919"/>
    </source>
</evidence>
<name>A0A0M3SJ64_9MOLU</name>
<dbReference type="RefSeq" id="WP_053945974.1">
    <property type="nucleotide sequence ID" value="NZ_CP012622.1"/>
</dbReference>
<dbReference type="OrthoDB" id="399676at2"/>
<protein>
    <submittedName>
        <fullName evidence="1">Uncharacterized protein</fullName>
    </submittedName>
</protein>
<sequence length="117" mass="13252">MIKTTFTEEDFVKYNDPKSVMMQLFGVTCSVCGIDEIDYVDEKAPKTLGQIAKEILDEDPEIDDDELNDMIEPQIDAWQELDDYNASIGMPTFLCHNCYTQLINGEISISMNGDIVD</sequence>
<dbReference type="AlphaFoldDB" id="A0A0M3SJ64"/>
<accession>A0A0M3SJ64</accession>
<organism evidence="1 2">
    <name type="scientific">Spiroplasma cantharicola</name>
    <dbReference type="NCBI Taxonomy" id="362837"/>
    <lineage>
        <taxon>Bacteria</taxon>
        <taxon>Bacillati</taxon>
        <taxon>Mycoplasmatota</taxon>
        <taxon>Mollicutes</taxon>
        <taxon>Entomoplasmatales</taxon>
        <taxon>Spiroplasmataceae</taxon>
        <taxon>Spiroplasma</taxon>
    </lineage>
</organism>
<dbReference type="EMBL" id="CP012622">
    <property type="protein sequence ID" value="ALD66208.1"/>
    <property type="molecule type" value="Genomic_DNA"/>
</dbReference>
<dbReference type="STRING" id="362837.SCANT_v1c02980"/>
<dbReference type="Proteomes" id="UP000063919">
    <property type="component" value="Chromosome"/>
</dbReference>
<proteinExistence type="predicted"/>
<reference evidence="1 2" key="1">
    <citation type="journal article" date="2015" name="Genome Announc.">
        <title>Complete Genome Sequence of Spiroplasma cantharicola CC-1T (DSM 21588), a Bacterium Isolated from Soldier Beetle (Cantharis carolinus).</title>
        <authorList>
            <person name="Lo W.S."/>
            <person name="Liu P.Y."/>
            <person name="Kuo C.H."/>
        </authorList>
    </citation>
    <scope>NUCLEOTIDE SEQUENCE [LARGE SCALE GENOMIC DNA]</scope>
    <source>
        <strain evidence="1 2">CC-1</strain>
    </source>
</reference>
<keyword evidence="2" id="KW-1185">Reference proteome</keyword>